<evidence type="ECO:0000313" key="3">
    <source>
        <dbReference type="EMBL" id="CAI9957863.1"/>
    </source>
</evidence>
<comment type="caution">
    <text evidence="3">The sequence shown here is derived from an EMBL/GenBank/DDBJ whole genome shotgun (WGS) entry which is preliminary data.</text>
</comment>
<keyword evidence="1" id="KW-0175">Coiled coil</keyword>
<dbReference type="EMBL" id="CAXDID020000277">
    <property type="protein sequence ID" value="CAL6069271.1"/>
    <property type="molecule type" value="Genomic_DNA"/>
</dbReference>
<proteinExistence type="predicted"/>
<protein>
    <submittedName>
        <fullName evidence="4">Hypothetical_protein</fullName>
    </submittedName>
</protein>
<feature type="compositionally biased region" description="Basic and acidic residues" evidence="2">
    <location>
        <begin position="77"/>
        <end position="94"/>
    </location>
</feature>
<sequence length="482" mass="57589">MSTNDWTKIDYIHDIDNFDDDNENMYAGMTEEQRKKAKAEKKKARKAEKKRLEQLQQQQQAAPTQQDQQNQLTQDTENQKNDEAEKKRLEAEEAEKKQTLITMLRSNLNIYDFLSQNNIQKTDILEFVTNSNLHIEEKVNILQRCQMFQENEQNSVNSALIKHEYELVNNRVTQFVNNRCTELALQVQFKQFQLNRQSDNDIIAEKKIKTLNERIIELEKQLLHEKDKFSLELLLNRKNYEDKISICQQEMSDMKAKYLNNLKEQNDKYQTEITKLSQSITIYTQYTHQINELNDELQQKQQEPEQIEDLNYSLVSSLQQECLQLTNEKQFYEKQYIMIQQQLNYTSQRNVEIQKLLTEEKKFRLSQSSQNQEKQSEVTKQLQQYTTEQAYIINQLQEENTTLQNTLIELKQQIEKLNISSYEKRIELQSLQLKDKDEQIETLTLVLKQINEKQLKNMQLDEIIEFIKTVQTVQQVKTVQKQ</sequence>
<accession>A0AA86QGL5</accession>
<name>A0AA86QGL5_9EUKA</name>
<feature type="compositionally biased region" description="Basic residues" evidence="2">
    <location>
        <begin position="35"/>
        <end position="49"/>
    </location>
</feature>
<dbReference type="Proteomes" id="UP001642409">
    <property type="component" value="Unassembled WGS sequence"/>
</dbReference>
<reference evidence="3" key="1">
    <citation type="submission" date="2023-06" db="EMBL/GenBank/DDBJ databases">
        <authorList>
            <person name="Kurt Z."/>
        </authorList>
    </citation>
    <scope>NUCLEOTIDE SEQUENCE</scope>
</reference>
<dbReference type="EMBL" id="CATOUU010000895">
    <property type="protein sequence ID" value="CAI9957863.1"/>
    <property type="molecule type" value="Genomic_DNA"/>
</dbReference>
<feature type="compositionally biased region" description="Low complexity" evidence="2">
    <location>
        <begin position="54"/>
        <end position="76"/>
    </location>
</feature>
<feature type="coiled-coil region" evidence="1">
    <location>
        <begin position="201"/>
        <end position="335"/>
    </location>
</feature>
<evidence type="ECO:0000256" key="2">
    <source>
        <dbReference type="SAM" id="MobiDB-lite"/>
    </source>
</evidence>
<organism evidence="3">
    <name type="scientific">Hexamita inflata</name>
    <dbReference type="NCBI Taxonomy" id="28002"/>
    <lineage>
        <taxon>Eukaryota</taxon>
        <taxon>Metamonada</taxon>
        <taxon>Diplomonadida</taxon>
        <taxon>Hexamitidae</taxon>
        <taxon>Hexamitinae</taxon>
        <taxon>Hexamita</taxon>
    </lineage>
</organism>
<keyword evidence="5" id="KW-1185">Reference proteome</keyword>
<evidence type="ECO:0000313" key="4">
    <source>
        <dbReference type="EMBL" id="CAL6069271.1"/>
    </source>
</evidence>
<gene>
    <name evidence="3" type="ORF">HINF_LOCUS45508</name>
    <name evidence="4" type="ORF">HINF_LOCUS53897</name>
</gene>
<evidence type="ECO:0000256" key="1">
    <source>
        <dbReference type="SAM" id="Coils"/>
    </source>
</evidence>
<reference evidence="4 5" key="2">
    <citation type="submission" date="2024-07" db="EMBL/GenBank/DDBJ databases">
        <authorList>
            <person name="Akdeniz Z."/>
        </authorList>
    </citation>
    <scope>NUCLEOTIDE SEQUENCE [LARGE SCALE GENOMIC DNA]</scope>
</reference>
<feature type="coiled-coil region" evidence="1">
    <location>
        <begin position="393"/>
        <end position="453"/>
    </location>
</feature>
<feature type="region of interest" description="Disordered" evidence="2">
    <location>
        <begin position="16"/>
        <end position="94"/>
    </location>
</feature>
<dbReference type="AlphaFoldDB" id="A0AA86QGL5"/>
<evidence type="ECO:0000313" key="5">
    <source>
        <dbReference type="Proteomes" id="UP001642409"/>
    </source>
</evidence>